<organism evidence="3 5">
    <name type="scientific">Halapricum hydrolyticum</name>
    <dbReference type="NCBI Taxonomy" id="2979991"/>
    <lineage>
        <taxon>Archaea</taxon>
        <taxon>Methanobacteriati</taxon>
        <taxon>Methanobacteriota</taxon>
        <taxon>Stenosarchaea group</taxon>
        <taxon>Halobacteria</taxon>
        <taxon>Halobacteriales</taxon>
        <taxon>Haloarculaceae</taxon>
        <taxon>Halapricum</taxon>
    </lineage>
</organism>
<reference evidence="3" key="1">
    <citation type="submission" date="2023-02" db="EMBL/GenBank/DDBJ databases">
        <title>Enrichment on poylsaccharides allowed isolation of novel metabolic and taxonomic groups of Haloarchaea.</title>
        <authorList>
            <person name="Sorokin D.Y."/>
            <person name="Elcheninov A.G."/>
            <person name="Khizhniak T.V."/>
            <person name="Kolganova T.V."/>
            <person name="Kublanov I.V."/>
        </authorList>
    </citation>
    <scope>NUCLEOTIDE SEQUENCE</scope>
    <source>
        <strain evidence="2 4">HArc-curdl5-1</strain>
        <strain evidence="3">HArc-curdl7</strain>
    </source>
</reference>
<dbReference type="RefSeq" id="WP_315910339.1">
    <property type="nucleotide sequence ID" value="NZ_JAOPKC010000034.1"/>
</dbReference>
<comment type="caution">
    <text evidence="3">The sequence shown here is derived from an EMBL/GenBank/DDBJ whole genome shotgun (WGS) entry which is preliminary data.</text>
</comment>
<name>A0AAE3ICK9_9EURY</name>
<evidence type="ECO:0000313" key="5">
    <source>
        <dbReference type="Proteomes" id="UP001209746"/>
    </source>
</evidence>
<proteinExistence type="predicted"/>
<gene>
    <name evidence="3" type="ORF">OB914_14235</name>
    <name evidence="2" type="ORF">OB916_16225</name>
</gene>
<protein>
    <submittedName>
        <fullName evidence="3">Uncharacterized protein</fullName>
    </submittedName>
</protein>
<evidence type="ECO:0000313" key="2">
    <source>
        <dbReference type="EMBL" id="MCU4719591.1"/>
    </source>
</evidence>
<evidence type="ECO:0000313" key="3">
    <source>
        <dbReference type="EMBL" id="MCU4728113.1"/>
    </source>
</evidence>
<keyword evidence="4" id="KW-1185">Reference proteome</keyword>
<dbReference type="AlphaFoldDB" id="A0AAE3ICK9"/>
<keyword evidence="1" id="KW-0812">Transmembrane</keyword>
<sequence>MALNRWLIAALLILQAHFSASYLVPLDRQAQGEFGGLLRWVWPWSGGDSGLLGQVTVSSYPTSGIFLGGFAAVLFLLAALAVVGYWVPFDWWRVLAGGGAILSLLLMAGFFGATKVLPMALNLVVLWAVITDWLPPTG</sequence>
<dbReference type="EMBL" id="JAOPKD010000019">
    <property type="protein sequence ID" value="MCU4728113.1"/>
    <property type="molecule type" value="Genomic_DNA"/>
</dbReference>
<keyword evidence="1" id="KW-0472">Membrane</keyword>
<evidence type="ECO:0000256" key="1">
    <source>
        <dbReference type="SAM" id="Phobius"/>
    </source>
</evidence>
<accession>A0AAE3ICK9</accession>
<keyword evidence="1" id="KW-1133">Transmembrane helix</keyword>
<evidence type="ECO:0000313" key="4">
    <source>
        <dbReference type="Proteomes" id="UP001208186"/>
    </source>
</evidence>
<dbReference type="EMBL" id="JAOPKC010000034">
    <property type="protein sequence ID" value="MCU4719591.1"/>
    <property type="molecule type" value="Genomic_DNA"/>
</dbReference>
<dbReference type="Proteomes" id="UP001208186">
    <property type="component" value="Unassembled WGS sequence"/>
</dbReference>
<feature type="transmembrane region" description="Helical" evidence="1">
    <location>
        <begin position="94"/>
        <end position="113"/>
    </location>
</feature>
<dbReference type="Proteomes" id="UP001209746">
    <property type="component" value="Unassembled WGS sequence"/>
</dbReference>
<feature type="transmembrane region" description="Helical" evidence="1">
    <location>
        <begin position="65"/>
        <end position="87"/>
    </location>
</feature>